<feature type="binding site" evidence="5">
    <location>
        <position position="164"/>
    </location>
    <ligand>
        <name>Mg(2+)</name>
        <dbReference type="ChEBI" id="CHEBI:18420"/>
    </ligand>
</feature>
<evidence type="ECO:0000256" key="1">
    <source>
        <dbReference type="ARBA" id="ARBA00022428"/>
    </source>
</evidence>
<evidence type="ECO:0000313" key="8">
    <source>
        <dbReference type="Proteomes" id="UP000000492"/>
    </source>
</evidence>
<dbReference type="SMART" id="SM00922">
    <property type="entry name" value="MR_MLE"/>
    <property type="match status" value="1"/>
</dbReference>
<evidence type="ECO:0000256" key="3">
    <source>
        <dbReference type="ARBA" id="ARBA00022842"/>
    </source>
</evidence>
<dbReference type="SFLD" id="SFLDF00009">
    <property type="entry name" value="o-succinylbenzoate_synthase"/>
    <property type="match status" value="1"/>
</dbReference>
<dbReference type="EMBL" id="CP002857">
    <property type="protein sequence ID" value="AEI10275.1"/>
    <property type="molecule type" value="Genomic_DNA"/>
</dbReference>
<keyword evidence="2 5" id="KW-0479">Metal-binding</keyword>
<dbReference type="AlphaFoldDB" id="F8E2Q2"/>
<dbReference type="Pfam" id="PF18374">
    <property type="entry name" value="Enolase_like_N"/>
    <property type="match status" value="1"/>
</dbReference>
<comment type="function">
    <text evidence="5">Converts 2-succinyl-6-hydroxy-2,4-cyclohexadiene-1-carboxylate (SHCHC) to 2-succinylbenzoate (OSB).</text>
</comment>
<protein>
    <recommendedName>
        <fullName evidence="5">o-succinylbenzoate synthase</fullName>
        <shortName evidence="5">OSB synthase</shortName>
        <shortName evidence="5">OSBS</shortName>
        <ecNumber evidence="5">4.2.1.113</ecNumber>
    </recommendedName>
    <alternativeName>
        <fullName evidence="5">4-(2'-carboxyphenyl)-4-oxybutyric acid synthase</fullName>
    </alternativeName>
    <alternativeName>
        <fullName evidence="5">o-succinylbenzoic acid synthase</fullName>
    </alternativeName>
</protein>
<comment type="pathway">
    <text evidence="5">Quinol/quinone metabolism; 1,4-dihydroxy-2-naphthoate biosynthesis; 1,4-dihydroxy-2-naphthoate from chorismate: step 4/7.</text>
</comment>
<dbReference type="EC" id="4.2.1.113" evidence="5"/>
<dbReference type="GO" id="GO:0043748">
    <property type="term" value="F:O-succinylbenzoate synthase activity"/>
    <property type="evidence" value="ECO:0007669"/>
    <property type="project" value="UniProtKB-EC"/>
</dbReference>
<dbReference type="OrthoDB" id="3725747at2"/>
<dbReference type="Gene3D" id="3.20.20.120">
    <property type="entry name" value="Enolase-like C-terminal domain"/>
    <property type="match status" value="1"/>
</dbReference>
<dbReference type="HOGENOM" id="CLU_057696_0_0_11"/>
<feature type="binding site" evidence="5">
    <location>
        <position position="191"/>
    </location>
    <ligand>
        <name>Mg(2+)</name>
        <dbReference type="ChEBI" id="CHEBI:18420"/>
    </ligand>
</feature>
<feature type="active site" description="Proton donor" evidence="5">
    <location>
        <position position="129"/>
    </location>
</feature>
<evidence type="ECO:0000256" key="2">
    <source>
        <dbReference type="ARBA" id="ARBA00022723"/>
    </source>
</evidence>
<comment type="pathway">
    <text evidence="5">Quinol/quinone metabolism; menaquinone biosynthesis.</text>
</comment>
<dbReference type="KEGG" id="crd:CRES_1922"/>
<dbReference type="UniPathway" id="UPA00079"/>
<evidence type="ECO:0000259" key="6">
    <source>
        <dbReference type="SMART" id="SM00922"/>
    </source>
</evidence>
<dbReference type="InterPro" id="IPR036849">
    <property type="entry name" value="Enolase-like_C_sf"/>
</dbReference>
<dbReference type="PANTHER" id="PTHR48073:SF2">
    <property type="entry name" value="O-SUCCINYLBENZOATE SYNTHASE"/>
    <property type="match status" value="1"/>
</dbReference>
<dbReference type="SUPFAM" id="SSF51604">
    <property type="entry name" value="Enolase C-terminal domain-like"/>
    <property type="match status" value="1"/>
</dbReference>
<dbReference type="UniPathway" id="UPA01057">
    <property type="reaction ID" value="UER00165"/>
</dbReference>
<dbReference type="eggNOG" id="COG4948">
    <property type="taxonomic scope" value="Bacteria"/>
</dbReference>
<keyword evidence="4 5" id="KW-0456">Lyase</keyword>
<dbReference type="RefSeq" id="WP_013889258.1">
    <property type="nucleotide sequence ID" value="NC_015673.1"/>
</dbReference>
<dbReference type="PANTHER" id="PTHR48073">
    <property type="entry name" value="O-SUCCINYLBENZOATE SYNTHASE-RELATED"/>
    <property type="match status" value="1"/>
</dbReference>
<evidence type="ECO:0000256" key="4">
    <source>
        <dbReference type="ARBA" id="ARBA00023239"/>
    </source>
</evidence>
<dbReference type="InterPro" id="IPR013342">
    <property type="entry name" value="Mandelate_racemase_C"/>
</dbReference>
<feature type="domain" description="Mandelate racemase/muconate lactonizing enzyme C-terminal" evidence="6">
    <location>
        <begin position="110"/>
        <end position="210"/>
    </location>
</feature>
<dbReference type="NCBIfam" id="NF002782">
    <property type="entry name" value="PRK02901.1"/>
    <property type="match status" value="1"/>
</dbReference>
<evidence type="ECO:0000256" key="5">
    <source>
        <dbReference type="HAMAP-Rule" id="MF_00470"/>
    </source>
</evidence>
<dbReference type="HAMAP" id="MF_00470">
    <property type="entry name" value="MenC_1"/>
    <property type="match status" value="1"/>
</dbReference>
<comment type="catalytic activity">
    <reaction evidence="5">
        <text>(1R,6R)-6-hydroxy-2-succinyl-cyclohexa-2,4-diene-1-carboxylate = 2-succinylbenzoate + H2O</text>
        <dbReference type="Rhea" id="RHEA:10196"/>
        <dbReference type="ChEBI" id="CHEBI:15377"/>
        <dbReference type="ChEBI" id="CHEBI:18325"/>
        <dbReference type="ChEBI" id="CHEBI:58689"/>
        <dbReference type="EC" id="4.2.1.113"/>
    </reaction>
</comment>
<keyword evidence="8" id="KW-1185">Reference proteome</keyword>
<comment type="similarity">
    <text evidence="5">Belongs to the mandelate racemase/muconate lactonizing enzyme family. MenC type 1 subfamily.</text>
</comment>
<keyword evidence="3 5" id="KW-0460">Magnesium</keyword>
<sequence>MTADSAPRNSLAEAPSAARRASIDELLERAHVVALPLRVPFRGVQVREALLFDAPFRWAEWAPFLEYEPEEASRWLRAALNYGYSPAPDVANPWVPVNATVPAVDVRKDPEVIDALMQRYPGCTTVKVKVAQKGQQLSDDVARVSAVREWFAEAGIPDPKVRLDANGAWSVSQALEAIDAITANGPLDYVEQPCATAGELAEVRRQLGARAGSLAESEPEFSTGSFPVRIAADECIRKSADPLTAVTEVIDADACDVVVLKVPPLGGVARLLDIARTVAPRGVAVTVSSALDTGIGLGAGLEAAARLPEVGAVSQAAGLATGSLFVEDLAPRPIVNGRIQSGPLVPDATLLREFAASGKRKDWWFDRLKRAYQHL</sequence>
<dbReference type="GO" id="GO:0000287">
    <property type="term" value="F:magnesium ion binding"/>
    <property type="evidence" value="ECO:0007669"/>
    <property type="project" value="UniProtKB-UniRule"/>
</dbReference>
<accession>F8E2Q2</accession>
<dbReference type="SFLD" id="SFLDS00001">
    <property type="entry name" value="Enolase"/>
    <property type="match status" value="1"/>
</dbReference>
<feature type="active site" description="Proton acceptor" evidence="5">
    <location>
        <position position="261"/>
    </location>
</feature>
<proteinExistence type="inferred from homology"/>
<dbReference type="STRING" id="662755.CRES_1922"/>
<comment type="cofactor">
    <cofactor evidence="5">
        <name>a divalent metal cation</name>
        <dbReference type="ChEBI" id="CHEBI:60240"/>
    </cofactor>
</comment>
<dbReference type="Pfam" id="PF13378">
    <property type="entry name" value="MR_MLE_C"/>
    <property type="match status" value="1"/>
</dbReference>
<reference evidence="7 8" key="1">
    <citation type="journal article" date="2012" name="BMC Genomics">
        <title>Complete genome sequence, lifestyle, and multi-drug resistance of the human pathogen Corynebacterium resistens DSM 45100 isolated from blood samples of a leukemia patient.</title>
        <authorList>
            <person name="Schroder J."/>
            <person name="Maus I."/>
            <person name="Meyer K."/>
            <person name="Wordemann S."/>
            <person name="Blom J."/>
            <person name="Jaenicke S."/>
            <person name="Schneider J."/>
            <person name="Trost E."/>
            <person name="Tauch A."/>
        </authorList>
    </citation>
    <scope>NUCLEOTIDE SEQUENCE [LARGE SCALE GENOMIC DNA]</scope>
    <source>
        <strain evidence="8">DSM 45100 / JCM 12819 / CCUG 50093 / GTC 2026 / SICGH 158</strain>
    </source>
</reference>
<dbReference type="GO" id="GO:0009234">
    <property type="term" value="P:menaquinone biosynthetic process"/>
    <property type="evidence" value="ECO:0007669"/>
    <property type="project" value="UniProtKB-UniRule"/>
</dbReference>
<dbReference type="InterPro" id="IPR029065">
    <property type="entry name" value="Enolase_C-like"/>
</dbReference>
<dbReference type="SFLD" id="SFLDG00180">
    <property type="entry name" value="muconate_cycloisomerase"/>
    <property type="match status" value="1"/>
</dbReference>
<keyword evidence="1 5" id="KW-0474">Menaquinone biosynthesis</keyword>
<dbReference type="CDD" id="cd03320">
    <property type="entry name" value="OSBS"/>
    <property type="match status" value="1"/>
</dbReference>
<gene>
    <name evidence="5 7" type="primary">menC</name>
    <name evidence="7" type="ordered locus">CRES_1922</name>
</gene>
<name>F8E2Q2_CORRG</name>
<evidence type="ECO:0000313" key="7">
    <source>
        <dbReference type="EMBL" id="AEI10275.1"/>
    </source>
</evidence>
<organism evidence="7 8">
    <name type="scientific">Corynebacterium resistens (strain DSM 45100 / JCM 12819 / GTC 2026 / SICGH 158)</name>
    <dbReference type="NCBI Taxonomy" id="662755"/>
    <lineage>
        <taxon>Bacteria</taxon>
        <taxon>Bacillati</taxon>
        <taxon>Actinomycetota</taxon>
        <taxon>Actinomycetes</taxon>
        <taxon>Mycobacteriales</taxon>
        <taxon>Corynebacteriaceae</taxon>
        <taxon>Corynebacterium</taxon>
    </lineage>
</organism>
<dbReference type="Proteomes" id="UP000000492">
    <property type="component" value="Chromosome"/>
</dbReference>
<feature type="binding site" evidence="5">
    <location>
        <position position="233"/>
    </location>
    <ligand>
        <name>Mg(2+)</name>
        <dbReference type="ChEBI" id="CHEBI:18420"/>
    </ligand>
</feature>
<dbReference type="InterPro" id="IPR010196">
    <property type="entry name" value="OSB_synthase_MenC1"/>
</dbReference>